<accession>A0ABQ7GEL4</accession>
<name>A0ABQ7GEL4_DUNSA</name>
<feature type="compositionally biased region" description="Low complexity" evidence="1">
    <location>
        <begin position="290"/>
        <end position="318"/>
    </location>
</feature>
<organism evidence="2 3">
    <name type="scientific">Dunaliella salina</name>
    <name type="common">Green alga</name>
    <name type="synonym">Protococcus salinus</name>
    <dbReference type="NCBI Taxonomy" id="3046"/>
    <lineage>
        <taxon>Eukaryota</taxon>
        <taxon>Viridiplantae</taxon>
        <taxon>Chlorophyta</taxon>
        <taxon>core chlorophytes</taxon>
        <taxon>Chlorophyceae</taxon>
        <taxon>CS clade</taxon>
        <taxon>Chlamydomonadales</taxon>
        <taxon>Dunaliellaceae</taxon>
        <taxon>Dunaliella</taxon>
    </lineage>
</organism>
<feature type="compositionally biased region" description="Low complexity" evidence="1">
    <location>
        <begin position="393"/>
        <end position="409"/>
    </location>
</feature>
<proteinExistence type="predicted"/>
<protein>
    <submittedName>
        <fullName evidence="2">Uncharacterized protein</fullName>
    </submittedName>
</protein>
<dbReference type="Proteomes" id="UP000815325">
    <property type="component" value="Unassembled WGS sequence"/>
</dbReference>
<keyword evidence="3" id="KW-1185">Reference proteome</keyword>
<dbReference type="EMBL" id="MU069833">
    <property type="protein sequence ID" value="KAF5833039.1"/>
    <property type="molecule type" value="Genomic_DNA"/>
</dbReference>
<feature type="region of interest" description="Disordered" evidence="1">
    <location>
        <begin position="383"/>
        <end position="409"/>
    </location>
</feature>
<sequence length="457" mass="45753">MLLHRLGSGPSTASFPPSANNVGFLPPTAAHLHYSWEQQQQQQPSFSSAFPFLAFPPHRPTLSSPLPGQHGAVSPALLAQQPHLQPPRLPSKEGYLSSCRAESLQLQPAAQLSPMLSAQGGLLMSKGGGWNAGSGDGGGGGGGGEVGCADAAIAGDGSGGGGLGLWEAPGPGSGPDLNTLMAIDMCGGLQDEDDYFDGLMERIGGEKDGGNLGVVGGGSSNTIGSQQLLPGAAVQGQQPGLHGALLHQQLLDNAAAAAAATAAAHAANAAHHRPPFMLGPHHPQHPVPLQPCNSGSSSNTTGDATASAGAEGGSAASAPHTQPPQAAHHCTLAHAFSTPPHECLHGLPPRAMSGALHHQLAVGEPADEVLQQLPLMAPALSSGHLVQGQDSKTSGSSSMGGAPPPASATATAAHTMPLCCDAPAHFMVDAPLAQAQPPPHSTGLPAELFQALIHDLN</sequence>
<feature type="region of interest" description="Disordered" evidence="1">
    <location>
        <begin position="272"/>
        <end position="327"/>
    </location>
</feature>
<evidence type="ECO:0000313" key="2">
    <source>
        <dbReference type="EMBL" id="KAF5833039.1"/>
    </source>
</evidence>
<gene>
    <name evidence="2" type="ORF">DUNSADRAFT_10745</name>
</gene>
<comment type="caution">
    <text evidence="2">The sequence shown here is derived from an EMBL/GenBank/DDBJ whole genome shotgun (WGS) entry which is preliminary data.</text>
</comment>
<evidence type="ECO:0000313" key="3">
    <source>
        <dbReference type="Proteomes" id="UP000815325"/>
    </source>
</evidence>
<evidence type="ECO:0000256" key="1">
    <source>
        <dbReference type="SAM" id="MobiDB-lite"/>
    </source>
</evidence>
<reference evidence="2" key="1">
    <citation type="submission" date="2017-08" db="EMBL/GenBank/DDBJ databases">
        <authorList>
            <person name="Polle J.E."/>
            <person name="Barry K."/>
            <person name="Cushman J."/>
            <person name="Schmutz J."/>
            <person name="Tran D."/>
            <person name="Hathwaick L.T."/>
            <person name="Yim W.C."/>
            <person name="Jenkins J."/>
            <person name="Mckie-Krisberg Z.M."/>
            <person name="Prochnik S."/>
            <person name="Lindquist E."/>
            <person name="Dockter R.B."/>
            <person name="Adam C."/>
            <person name="Molina H."/>
            <person name="Bunkerborg J."/>
            <person name="Jin E."/>
            <person name="Buchheim M."/>
            <person name="Magnuson J."/>
        </authorList>
    </citation>
    <scope>NUCLEOTIDE SEQUENCE</scope>
    <source>
        <strain evidence="2">CCAP 19/18</strain>
    </source>
</reference>